<feature type="region of interest" description="Disordered" evidence="1">
    <location>
        <begin position="418"/>
        <end position="437"/>
    </location>
</feature>
<dbReference type="EnsemblMetazoa" id="G18922.1">
    <property type="protein sequence ID" value="G18922.1:cds"/>
    <property type="gene ID" value="G18922"/>
</dbReference>
<keyword evidence="2" id="KW-0812">Transmembrane</keyword>
<feature type="compositionally biased region" description="Polar residues" evidence="1">
    <location>
        <begin position="254"/>
        <end position="275"/>
    </location>
</feature>
<protein>
    <submittedName>
        <fullName evidence="4">Uncharacterized protein</fullName>
    </submittedName>
</protein>
<dbReference type="AlphaFoldDB" id="A0A8W8JJ94"/>
<organism evidence="4 5">
    <name type="scientific">Magallana gigas</name>
    <name type="common">Pacific oyster</name>
    <name type="synonym">Crassostrea gigas</name>
    <dbReference type="NCBI Taxonomy" id="29159"/>
    <lineage>
        <taxon>Eukaryota</taxon>
        <taxon>Metazoa</taxon>
        <taxon>Spiralia</taxon>
        <taxon>Lophotrochozoa</taxon>
        <taxon>Mollusca</taxon>
        <taxon>Bivalvia</taxon>
        <taxon>Autobranchia</taxon>
        <taxon>Pteriomorphia</taxon>
        <taxon>Ostreida</taxon>
        <taxon>Ostreoidea</taxon>
        <taxon>Ostreidae</taxon>
        <taxon>Magallana</taxon>
    </lineage>
</organism>
<evidence type="ECO:0000313" key="5">
    <source>
        <dbReference type="Proteomes" id="UP000005408"/>
    </source>
</evidence>
<dbReference type="OrthoDB" id="6157694at2759"/>
<dbReference type="Proteomes" id="UP000005408">
    <property type="component" value="Unassembled WGS sequence"/>
</dbReference>
<evidence type="ECO:0000256" key="2">
    <source>
        <dbReference type="SAM" id="Phobius"/>
    </source>
</evidence>
<feature type="compositionally biased region" description="Low complexity" evidence="1">
    <location>
        <begin position="165"/>
        <end position="206"/>
    </location>
</feature>
<evidence type="ECO:0000256" key="3">
    <source>
        <dbReference type="SAM" id="SignalP"/>
    </source>
</evidence>
<feature type="signal peptide" evidence="3">
    <location>
        <begin position="1"/>
        <end position="23"/>
    </location>
</feature>
<evidence type="ECO:0000313" key="4">
    <source>
        <dbReference type="EnsemblMetazoa" id="G18922.1:cds"/>
    </source>
</evidence>
<feature type="compositionally biased region" description="Acidic residues" evidence="1">
    <location>
        <begin position="427"/>
        <end position="437"/>
    </location>
</feature>
<keyword evidence="2" id="KW-0472">Membrane</keyword>
<keyword evidence="3" id="KW-0732">Signal</keyword>
<feature type="compositionally biased region" description="Polar residues" evidence="1">
    <location>
        <begin position="219"/>
        <end position="230"/>
    </location>
</feature>
<accession>A0A8W8JJ94</accession>
<dbReference type="OMA" id="FICIRKQ"/>
<feature type="compositionally biased region" description="Polar residues" evidence="1">
    <location>
        <begin position="153"/>
        <end position="164"/>
    </location>
</feature>
<keyword evidence="5" id="KW-1185">Reference proteome</keyword>
<name>A0A8W8JJ94_MAGGI</name>
<evidence type="ECO:0000256" key="1">
    <source>
        <dbReference type="SAM" id="MobiDB-lite"/>
    </source>
</evidence>
<feature type="chain" id="PRO_5036447578" evidence="3">
    <location>
        <begin position="24"/>
        <end position="437"/>
    </location>
</feature>
<feature type="transmembrane region" description="Helical" evidence="2">
    <location>
        <begin position="312"/>
        <end position="333"/>
    </location>
</feature>
<proteinExistence type="predicted"/>
<reference evidence="4" key="1">
    <citation type="submission" date="2022-08" db="UniProtKB">
        <authorList>
            <consortium name="EnsemblMetazoa"/>
        </authorList>
    </citation>
    <scope>IDENTIFICATION</scope>
    <source>
        <strain evidence="4">05x7-T-G4-1.051#20</strain>
    </source>
</reference>
<feature type="region of interest" description="Disordered" evidence="1">
    <location>
        <begin position="143"/>
        <end position="275"/>
    </location>
</feature>
<feature type="compositionally biased region" description="Low complexity" evidence="1">
    <location>
        <begin position="237"/>
        <end position="249"/>
    </location>
</feature>
<keyword evidence="2" id="KW-1133">Transmembrane helix</keyword>
<sequence>MAAAIFYVWVLLFFTCFEKEVECIGGSSHDCYKVDGTTSVKGVYFGYIHVQNQTIGSIQFVNNTGTKCVCRFPNSSYTIQNVTYYGDRNIPTIQSFFDPGCRIVHNSGVQRPGYSCHVDITGVNNNFDVNCLNITIGPTTGPTITSTIDKSSEQTTSPQQTPEISTKTRSTSSLTFTSDTSQNPTSDTSIKSTSKSVSIFTTQTSKSSKHSTNLESDHVTSSSVSRTTDFVTHKRQTSTSNHASTTTTNRVPLVSSNQPPLSTSGPENPSLTPTIKSSVEYGISSTAQSTGEHIETTTKHKSERKSDLKLEIIIPLVLAIALIIFIIAVFICIRKQREKKRVFKYEVSPTPSVRSKASDKEEILKYNNEFYSEHGTKHNILYEGEDYCEHGIFNKAFIETHPEAARKKEDERVYAPTLRATGSESETPAEDFVLEDG</sequence>